<protein>
    <submittedName>
        <fullName evidence="1">Uncharacterized protein</fullName>
    </submittedName>
</protein>
<gene>
    <name evidence="1" type="ORF">KUCAC02_025679</name>
</gene>
<evidence type="ECO:0000313" key="1">
    <source>
        <dbReference type="EMBL" id="KAI4804034.1"/>
    </source>
</evidence>
<comment type="caution">
    <text evidence="1">The sequence shown here is derived from an EMBL/GenBank/DDBJ whole genome shotgun (WGS) entry which is preliminary data.</text>
</comment>
<accession>A0ACB9VUL4</accession>
<feature type="non-terminal residue" evidence="1">
    <location>
        <position position="1"/>
    </location>
</feature>
<sequence length="101" mass="10953">YITPVIPERGGGSLVTQALNFSSAGLNCPKGSPVFQLSQPGKIITLAVPETEEVERGKNLKLSSAVRHSPEGHIEVRRVGQPAEQRTWEKRHGADQQRVSG</sequence>
<organism evidence="1 2">
    <name type="scientific">Chaenocephalus aceratus</name>
    <name type="common">Blackfin icefish</name>
    <name type="synonym">Chaenichthys aceratus</name>
    <dbReference type="NCBI Taxonomy" id="36190"/>
    <lineage>
        <taxon>Eukaryota</taxon>
        <taxon>Metazoa</taxon>
        <taxon>Chordata</taxon>
        <taxon>Craniata</taxon>
        <taxon>Vertebrata</taxon>
        <taxon>Euteleostomi</taxon>
        <taxon>Actinopterygii</taxon>
        <taxon>Neopterygii</taxon>
        <taxon>Teleostei</taxon>
        <taxon>Neoteleostei</taxon>
        <taxon>Acanthomorphata</taxon>
        <taxon>Eupercaria</taxon>
        <taxon>Perciformes</taxon>
        <taxon>Notothenioidei</taxon>
        <taxon>Channichthyidae</taxon>
        <taxon>Chaenocephalus</taxon>
    </lineage>
</organism>
<dbReference type="EMBL" id="CM043799">
    <property type="protein sequence ID" value="KAI4804034.1"/>
    <property type="molecule type" value="Genomic_DNA"/>
</dbReference>
<name>A0ACB9VUL4_CHAAC</name>
<dbReference type="Proteomes" id="UP001057452">
    <property type="component" value="Chromosome 15"/>
</dbReference>
<keyword evidence="2" id="KW-1185">Reference proteome</keyword>
<evidence type="ECO:0000313" key="2">
    <source>
        <dbReference type="Proteomes" id="UP001057452"/>
    </source>
</evidence>
<reference evidence="1" key="1">
    <citation type="submission" date="2022-05" db="EMBL/GenBank/DDBJ databases">
        <title>Chromosome-level genome of Chaenocephalus aceratus.</title>
        <authorList>
            <person name="Park H."/>
        </authorList>
    </citation>
    <scope>NUCLEOTIDE SEQUENCE</scope>
    <source>
        <strain evidence="1">KU_202001</strain>
    </source>
</reference>
<proteinExistence type="predicted"/>
<feature type="non-terminal residue" evidence="1">
    <location>
        <position position="101"/>
    </location>
</feature>